<sequence length="157" mass="17852">MKLFLLRHAEAEFGSGPEGDISRELTIRGQTQISRLALLLKKDQIRFDLILSSNAKRTKQSTEILTHSLLVKKTHFLRELYEADPHQVLTIINKINEGDVFNLLVVGHNPTISTLISYLTGEEFINLQPGMMAKIEIHVNNWKEIGRHTGTLVEILQ</sequence>
<dbReference type="CDD" id="cd07067">
    <property type="entry name" value="HP_PGM_like"/>
    <property type="match status" value="1"/>
</dbReference>
<dbReference type="InterPro" id="IPR013078">
    <property type="entry name" value="His_Pase_superF_clade-1"/>
</dbReference>
<evidence type="ECO:0000313" key="2">
    <source>
        <dbReference type="Proteomes" id="UP001597414"/>
    </source>
</evidence>
<dbReference type="SMART" id="SM00855">
    <property type="entry name" value="PGAM"/>
    <property type="match status" value="1"/>
</dbReference>
<dbReference type="EMBL" id="JBHUIV010000010">
    <property type="protein sequence ID" value="MFD2201234.1"/>
    <property type="molecule type" value="Genomic_DNA"/>
</dbReference>
<dbReference type="Gene3D" id="3.40.50.1240">
    <property type="entry name" value="Phosphoglycerate mutase-like"/>
    <property type="match status" value="1"/>
</dbReference>
<dbReference type="RefSeq" id="WP_380801150.1">
    <property type="nucleotide sequence ID" value="NZ_JBHUIV010000010.1"/>
</dbReference>
<organism evidence="1 2">
    <name type="scientific">Shivajiella indica</name>
    <dbReference type="NCBI Taxonomy" id="872115"/>
    <lineage>
        <taxon>Bacteria</taxon>
        <taxon>Pseudomonadati</taxon>
        <taxon>Bacteroidota</taxon>
        <taxon>Cytophagia</taxon>
        <taxon>Cytophagales</taxon>
        <taxon>Cyclobacteriaceae</taxon>
        <taxon>Shivajiella</taxon>
    </lineage>
</organism>
<dbReference type="PANTHER" id="PTHR47623">
    <property type="entry name" value="OS09G0287300 PROTEIN"/>
    <property type="match status" value="1"/>
</dbReference>
<dbReference type="Pfam" id="PF00300">
    <property type="entry name" value="His_Phos_1"/>
    <property type="match status" value="1"/>
</dbReference>
<dbReference type="Proteomes" id="UP001597414">
    <property type="component" value="Unassembled WGS sequence"/>
</dbReference>
<protein>
    <submittedName>
        <fullName evidence="1">SixA phosphatase family protein</fullName>
    </submittedName>
</protein>
<keyword evidence="2" id="KW-1185">Reference proteome</keyword>
<dbReference type="PANTHER" id="PTHR47623:SF1">
    <property type="entry name" value="OS09G0287300 PROTEIN"/>
    <property type="match status" value="1"/>
</dbReference>
<dbReference type="InterPro" id="IPR029033">
    <property type="entry name" value="His_PPase_superfam"/>
</dbReference>
<gene>
    <name evidence="1" type="ORF">ACFSKV_06635</name>
</gene>
<name>A0ABW5B6V4_9BACT</name>
<proteinExistence type="predicted"/>
<dbReference type="SUPFAM" id="SSF53254">
    <property type="entry name" value="Phosphoglycerate mutase-like"/>
    <property type="match status" value="1"/>
</dbReference>
<accession>A0ABW5B6V4</accession>
<evidence type="ECO:0000313" key="1">
    <source>
        <dbReference type="EMBL" id="MFD2201234.1"/>
    </source>
</evidence>
<comment type="caution">
    <text evidence="1">The sequence shown here is derived from an EMBL/GenBank/DDBJ whole genome shotgun (WGS) entry which is preliminary data.</text>
</comment>
<reference evidence="2" key="1">
    <citation type="journal article" date="2019" name="Int. J. Syst. Evol. Microbiol.">
        <title>The Global Catalogue of Microorganisms (GCM) 10K type strain sequencing project: providing services to taxonomists for standard genome sequencing and annotation.</title>
        <authorList>
            <consortium name="The Broad Institute Genomics Platform"/>
            <consortium name="The Broad Institute Genome Sequencing Center for Infectious Disease"/>
            <person name="Wu L."/>
            <person name="Ma J."/>
        </authorList>
    </citation>
    <scope>NUCLEOTIDE SEQUENCE [LARGE SCALE GENOMIC DNA]</scope>
    <source>
        <strain evidence="2">KCTC 19812</strain>
    </source>
</reference>